<feature type="transmembrane region" description="Helical" evidence="5">
    <location>
        <begin position="42"/>
        <end position="61"/>
    </location>
</feature>
<evidence type="ECO:0000256" key="1">
    <source>
        <dbReference type="ARBA" id="ARBA00004141"/>
    </source>
</evidence>
<evidence type="ECO:0000259" key="6">
    <source>
        <dbReference type="Pfam" id="PF05154"/>
    </source>
</evidence>
<protein>
    <submittedName>
        <fullName evidence="7">TM2 domain-containing protein</fullName>
    </submittedName>
</protein>
<keyword evidence="2 5" id="KW-0812">Transmembrane</keyword>
<feature type="transmembrane region" description="Helical" evidence="5">
    <location>
        <begin position="111"/>
        <end position="137"/>
    </location>
</feature>
<keyword evidence="3 5" id="KW-1133">Transmembrane helix</keyword>
<comment type="subcellular location">
    <subcellularLocation>
        <location evidence="1">Membrane</location>
        <topology evidence="1">Multi-pass membrane protein</topology>
    </subcellularLocation>
</comment>
<feature type="transmembrane region" description="Helical" evidence="5">
    <location>
        <begin position="67"/>
        <end position="91"/>
    </location>
</feature>
<evidence type="ECO:0000313" key="7">
    <source>
        <dbReference type="EMBL" id="HIS83072.1"/>
    </source>
</evidence>
<dbReference type="PANTHER" id="PTHR21016">
    <property type="entry name" value="BETA-AMYLOID BINDING PROTEIN-RELATED"/>
    <property type="match status" value="1"/>
</dbReference>
<comment type="caution">
    <text evidence="7">The sequence shown here is derived from an EMBL/GenBank/DDBJ whole genome shotgun (WGS) entry which is preliminary data.</text>
</comment>
<reference evidence="7" key="2">
    <citation type="journal article" date="2021" name="PeerJ">
        <title>Extensive microbial diversity within the chicken gut microbiome revealed by metagenomics and culture.</title>
        <authorList>
            <person name="Gilroy R."/>
            <person name="Ravi A."/>
            <person name="Getino M."/>
            <person name="Pursley I."/>
            <person name="Horton D.L."/>
            <person name="Alikhan N.F."/>
            <person name="Baker D."/>
            <person name="Gharbi K."/>
            <person name="Hall N."/>
            <person name="Watson M."/>
            <person name="Adriaenssens E.M."/>
            <person name="Foster-Nyarko E."/>
            <person name="Jarju S."/>
            <person name="Secka A."/>
            <person name="Antonio M."/>
            <person name="Oren A."/>
            <person name="Chaudhuri R.R."/>
            <person name="La Ragione R."/>
            <person name="Hildebrand F."/>
            <person name="Pallen M.J."/>
        </authorList>
    </citation>
    <scope>NUCLEOTIDE SEQUENCE</scope>
    <source>
        <strain evidence="7">CHK152-2994</strain>
    </source>
</reference>
<dbReference type="AlphaFoldDB" id="A0A9D1FVS3"/>
<dbReference type="InterPro" id="IPR007829">
    <property type="entry name" value="TM2"/>
</dbReference>
<dbReference type="Proteomes" id="UP000824139">
    <property type="component" value="Unassembled WGS sequence"/>
</dbReference>
<accession>A0A9D1FVS3</accession>
<dbReference type="InterPro" id="IPR050932">
    <property type="entry name" value="TM2D1-3-like"/>
</dbReference>
<dbReference type="PANTHER" id="PTHR21016:SF25">
    <property type="entry name" value="TM2 DOMAIN-CONTAINING PROTEIN DDB_G0277895-RELATED"/>
    <property type="match status" value="1"/>
</dbReference>
<dbReference type="EMBL" id="DVJO01000123">
    <property type="protein sequence ID" value="HIS83072.1"/>
    <property type="molecule type" value="Genomic_DNA"/>
</dbReference>
<name>A0A9D1FVS3_9BACT</name>
<organism evidence="7 8">
    <name type="scientific">Candidatus Scatenecus faecavium</name>
    <dbReference type="NCBI Taxonomy" id="2840915"/>
    <lineage>
        <taxon>Bacteria</taxon>
        <taxon>Candidatus Scatenecus</taxon>
    </lineage>
</organism>
<evidence type="ECO:0000256" key="5">
    <source>
        <dbReference type="SAM" id="Phobius"/>
    </source>
</evidence>
<evidence type="ECO:0000256" key="4">
    <source>
        <dbReference type="ARBA" id="ARBA00023136"/>
    </source>
</evidence>
<proteinExistence type="predicted"/>
<evidence type="ECO:0000256" key="3">
    <source>
        <dbReference type="ARBA" id="ARBA00022989"/>
    </source>
</evidence>
<dbReference type="GO" id="GO:0016020">
    <property type="term" value="C:membrane"/>
    <property type="evidence" value="ECO:0007669"/>
    <property type="project" value="UniProtKB-SubCell"/>
</dbReference>
<keyword evidence="4 5" id="KW-0472">Membrane</keyword>
<sequence length="142" mass="15943">MSTKQCPFCGAEIDSEAVRCHACQKWLNENAEISADDRPQEFLPTLLFAWFCGAFGIHRFYTGNIPIGVAQLLTLGGCGIWAYVDFIMICFNQFRDGQGRLLRNYDKNIGITLFVLSLVPVIIIIFLILLLCLLLTIPSVTH</sequence>
<reference evidence="7" key="1">
    <citation type="submission" date="2020-10" db="EMBL/GenBank/DDBJ databases">
        <authorList>
            <person name="Gilroy R."/>
        </authorList>
    </citation>
    <scope>NUCLEOTIDE SEQUENCE</scope>
    <source>
        <strain evidence="7">CHK152-2994</strain>
    </source>
</reference>
<feature type="domain" description="TM2" evidence="6">
    <location>
        <begin position="43"/>
        <end position="87"/>
    </location>
</feature>
<evidence type="ECO:0000313" key="8">
    <source>
        <dbReference type="Proteomes" id="UP000824139"/>
    </source>
</evidence>
<evidence type="ECO:0000256" key="2">
    <source>
        <dbReference type="ARBA" id="ARBA00022692"/>
    </source>
</evidence>
<dbReference type="Pfam" id="PF05154">
    <property type="entry name" value="TM2"/>
    <property type="match status" value="1"/>
</dbReference>
<gene>
    <name evidence="7" type="ORF">IAD41_05645</name>
</gene>